<dbReference type="InterPro" id="IPR036661">
    <property type="entry name" value="Luciferase-like_sf"/>
</dbReference>
<sequence>MSAAYRDEGGRGRLALQLHLSWAPTDEEAGAIAHDQWRTNVFAEPLSLDLPTPEHYDIAASDVTLATVEQSVRISADPVQHVDWIREYAELGFDEIYLHHVGQEQGPWLDVAATEVLPALREG</sequence>
<dbReference type="SUPFAM" id="SSF51679">
    <property type="entry name" value="Bacterial luciferase-like"/>
    <property type="match status" value="1"/>
</dbReference>
<comment type="caution">
    <text evidence="1">The sequence shown here is derived from an EMBL/GenBank/DDBJ whole genome shotgun (WGS) entry which is preliminary data.</text>
</comment>
<name>A0ABP8LFB5_9MICO</name>
<gene>
    <name evidence="1" type="ORF">GCM10023169_27570</name>
</gene>
<evidence type="ECO:0008006" key="3">
    <source>
        <dbReference type="Google" id="ProtNLM"/>
    </source>
</evidence>
<dbReference type="Gene3D" id="3.20.20.30">
    <property type="entry name" value="Luciferase-like domain"/>
    <property type="match status" value="1"/>
</dbReference>
<evidence type="ECO:0000313" key="1">
    <source>
        <dbReference type="EMBL" id="GAA4427490.1"/>
    </source>
</evidence>
<dbReference type="EMBL" id="BAABGN010000011">
    <property type="protein sequence ID" value="GAA4427490.1"/>
    <property type="molecule type" value="Genomic_DNA"/>
</dbReference>
<organism evidence="1 2">
    <name type="scientific">Georgenia halophila</name>
    <dbReference type="NCBI Taxonomy" id="620889"/>
    <lineage>
        <taxon>Bacteria</taxon>
        <taxon>Bacillati</taxon>
        <taxon>Actinomycetota</taxon>
        <taxon>Actinomycetes</taxon>
        <taxon>Micrococcales</taxon>
        <taxon>Bogoriellaceae</taxon>
        <taxon>Georgenia</taxon>
    </lineage>
</organism>
<accession>A0ABP8LFB5</accession>
<proteinExistence type="predicted"/>
<keyword evidence="2" id="KW-1185">Reference proteome</keyword>
<reference evidence="2" key="1">
    <citation type="journal article" date="2019" name="Int. J. Syst. Evol. Microbiol.">
        <title>The Global Catalogue of Microorganisms (GCM) 10K type strain sequencing project: providing services to taxonomists for standard genome sequencing and annotation.</title>
        <authorList>
            <consortium name="The Broad Institute Genomics Platform"/>
            <consortium name="The Broad Institute Genome Sequencing Center for Infectious Disease"/>
            <person name="Wu L."/>
            <person name="Ma J."/>
        </authorList>
    </citation>
    <scope>NUCLEOTIDE SEQUENCE [LARGE SCALE GENOMIC DNA]</scope>
    <source>
        <strain evidence="2">JCM 17810</strain>
    </source>
</reference>
<dbReference type="Proteomes" id="UP001500622">
    <property type="component" value="Unassembled WGS sequence"/>
</dbReference>
<evidence type="ECO:0000313" key="2">
    <source>
        <dbReference type="Proteomes" id="UP001500622"/>
    </source>
</evidence>
<protein>
    <recommendedName>
        <fullName evidence="3">Luciferase-like monooxygenase</fullName>
    </recommendedName>
</protein>